<dbReference type="InterPro" id="IPR000914">
    <property type="entry name" value="SBP_5_dom"/>
</dbReference>
<reference evidence="4 5" key="1">
    <citation type="submission" date="2019-01" db="EMBL/GenBank/DDBJ databases">
        <title>Genome sequencing of strain FW100M-2.</title>
        <authorList>
            <person name="Heo J."/>
            <person name="Kim S.-J."/>
            <person name="Kim J.-S."/>
            <person name="Hong S.-B."/>
            <person name="Kwon S.-W."/>
        </authorList>
    </citation>
    <scope>NUCLEOTIDE SEQUENCE [LARGE SCALE GENOMIC DNA]</scope>
    <source>
        <strain evidence="4 5">FW100M-2</strain>
    </source>
</reference>
<evidence type="ECO:0000256" key="1">
    <source>
        <dbReference type="ARBA" id="ARBA00023125"/>
    </source>
</evidence>
<dbReference type="GO" id="GO:0003677">
    <property type="term" value="F:DNA binding"/>
    <property type="evidence" value="ECO:0007669"/>
    <property type="project" value="UniProtKB-KW"/>
</dbReference>
<protein>
    <recommendedName>
        <fullName evidence="6">Solute-binding protein family 5 domain-containing protein</fullName>
    </recommendedName>
</protein>
<dbReference type="KEGG" id="pprt:ET464_02740"/>
<sequence length="349" mass="39664">MSLTYDYLRLYKTFAVRSGVDIAVQATSEQLALALGCSARNAKLIIRKMEARGWARYTPGRGRGNVSEIRFLLPFETTLEQEAKRLVKDGKVEEAFKMVQAYGELSSFQEETFMRWLSGYFGYSVESRRGEYVETLKLPLFRELNGSSTLDPAQSFYALDMHLIRQLYDTLVVRDAAAGRYAGALAHHWKRDDSAAEWTFYLRKGVLFHHGGELTAEDVRFSLLRLRDNGSQQRWLAEDIESVHVLNRYAVKVKLKRPNFLFLAYVSYPPMSIVPQQLAARPAVLPMQTVPASDRSPSGTVQSSAAAPSGIMPRIQLQACRIRRCQIRICPSLSCSQLRLRPVRDRIVM</sequence>
<feature type="domain" description="Transcriptional regulator SgrR N-terminal HTH" evidence="3">
    <location>
        <begin position="6"/>
        <end position="101"/>
    </location>
</feature>
<dbReference type="PANTHER" id="PTHR30290">
    <property type="entry name" value="PERIPLASMIC BINDING COMPONENT OF ABC TRANSPORTER"/>
    <property type="match status" value="1"/>
</dbReference>
<dbReference type="GO" id="GO:0015833">
    <property type="term" value="P:peptide transport"/>
    <property type="evidence" value="ECO:0007669"/>
    <property type="project" value="TreeGrafter"/>
</dbReference>
<accession>A0A4P6ERG2</accession>
<keyword evidence="1" id="KW-0238">DNA-binding</keyword>
<gene>
    <name evidence="4" type="ORF">ET464_02740</name>
</gene>
<dbReference type="Proteomes" id="UP000293568">
    <property type="component" value="Chromosome"/>
</dbReference>
<dbReference type="AlphaFoldDB" id="A0A4P6ERG2"/>
<evidence type="ECO:0000259" key="2">
    <source>
        <dbReference type="Pfam" id="PF00496"/>
    </source>
</evidence>
<keyword evidence="5" id="KW-1185">Reference proteome</keyword>
<feature type="domain" description="Solute-binding protein family 5" evidence="2">
    <location>
        <begin position="182"/>
        <end position="275"/>
    </location>
</feature>
<name>A0A4P6ERG2_9BACL</name>
<dbReference type="Gene3D" id="3.90.76.10">
    <property type="entry name" value="Dipeptide-binding Protein, Domain 1"/>
    <property type="match status" value="1"/>
</dbReference>
<dbReference type="InterPro" id="IPR039424">
    <property type="entry name" value="SBP_5"/>
</dbReference>
<dbReference type="PANTHER" id="PTHR30290:SF72">
    <property type="entry name" value="HTH-TYPE TRANSCRIPTIONAL REGULATOR SGRR"/>
    <property type="match status" value="1"/>
</dbReference>
<evidence type="ECO:0000313" key="5">
    <source>
        <dbReference type="Proteomes" id="UP000293568"/>
    </source>
</evidence>
<evidence type="ECO:0000259" key="3">
    <source>
        <dbReference type="Pfam" id="PF12793"/>
    </source>
</evidence>
<evidence type="ECO:0008006" key="6">
    <source>
        <dbReference type="Google" id="ProtNLM"/>
    </source>
</evidence>
<dbReference type="Pfam" id="PF12793">
    <property type="entry name" value="SgrR_N"/>
    <property type="match status" value="1"/>
</dbReference>
<organism evidence="4 5">
    <name type="scientific">Paenibacillus protaetiae</name>
    <dbReference type="NCBI Taxonomy" id="2509456"/>
    <lineage>
        <taxon>Bacteria</taxon>
        <taxon>Bacillati</taxon>
        <taxon>Bacillota</taxon>
        <taxon>Bacilli</taxon>
        <taxon>Bacillales</taxon>
        <taxon>Paenibacillaceae</taxon>
        <taxon>Paenibacillus</taxon>
    </lineage>
</organism>
<dbReference type="Pfam" id="PF00496">
    <property type="entry name" value="SBP_bac_5"/>
    <property type="match status" value="1"/>
</dbReference>
<dbReference type="InterPro" id="IPR025370">
    <property type="entry name" value="SgrR_HTH_N"/>
</dbReference>
<evidence type="ECO:0000313" key="4">
    <source>
        <dbReference type="EMBL" id="QAY65454.1"/>
    </source>
</evidence>
<proteinExistence type="predicted"/>
<dbReference type="GO" id="GO:1904680">
    <property type="term" value="F:peptide transmembrane transporter activity"/>
    <property type="evidence" value="ECO:0007669"/>
    <property type="project" value="TreeGrafter"/>
</dbReference>
<dbReference type="OrthoDB" id="5894719at2"/>
<dbReference type="SUPFAM" id="SSF53850">
    <property type="entry name" value="Periplasmic binding protein-like II"/>
    <property type="match status" value="1"/>
</dbReference>
<dbReference type="EMBL" id="CP035492">
    <property type="protein sequence ID" value="QAY65454.1"/>
    <property type="molecule type" value="Genomic_DNA"/>
</dbReference>
<dbReference type="RefSeq" id="WP_129438039.1">
    <property type="nucleotide sequence ID" value="NZ_CP035492.1"/>
</dbReference>